<gene>
    <name evidence="5" type="ORF">COU22_00760</name>
</gene>
<dbReference type="AlphaFoldDB" id="A0A2M6WD74"/>
<dbReference type="EMBL" id="PFBO01000023">
    <property type="protein sequence ID" value="PIT90694.1"/>
    <property type="molecule type" value="Genomic_DNA"/>
</dbReference>
<sequence>MKLKTNQAVSKRIRQTKNKKLKIRTGGQDHFNSRESGTTTRAKRRDKTLSKSNTKGIRTLTPYS</sequence>
<dbReference type="Pfam" id="PF01632">
    <property type="entry name" value="Ribosomal_L35p"/>
    <property type="match status" value="1"/>
</dbReference>
<evidence type="ECO:0000256" key="1">
    <source>
        <dbReference type="ARBA" id="ARBA00006598"/>
    </source>
</evidence>
<protein>
    <recommendedName>
        <fullName evidence="7">50S ribosomal protein L35</fullName>
    </recommendedName>
</protein>
<feature type="compositionally biased region" description="Polar residues" evidence="4">
    <location>
        <begin position="50"/>
        <end position="64"/>
    </location>
</feature>
<dbReference type="GO" id="GO:0006412">
    <property type="term" value="P:translation"/>
    <property type="evidence" value="ECO:0007669"/>
    <property type="project" value="InterPro"/>
</dbReference>
<dbReference type="InterPro" id="IPR037229">
    <property type="entry name" value="Ribosomal_bL35_sf"/>
</dbReference>
<dbReference type="GO" id="GO:0003735">
    <property type="term" value="F:structural constituent of ribosome"/>
    <property type="evidence" value="ECO:0007669"/>
    <property type="project" value="InterPro"/>
</dbReference>
<dbReference type="GO" id="GO:0005840">
    <property type="term" value="C:ribosome"/>
    <property type="evidence" value="ECO:0007669"/>
    <property type="project" value="UniProtKB-KW"/>
</dbReference>
<name>A0A2M6WD74_9BACT</name>
<comment type="caution">
    <text evidence="5">The sequence shown here is derived from an EMBL/GenBank/DDBJ whole genome shotgun (WGS) entry which is preliminary data.</text>
</comment>
<comment type="similarity">
    <text evidence="1">Belongs to the bacterial ribosomal protein bL35 family.</text>
</comment>
<evidence type="ECO:0000256" key="2">
    <source>
        <dbReference type="ARBA" id="ARBA00022980"/>
    </source>
</evidence>
<evidence type="ECO:0000256" key="3">
    <source>
        <dbReference type="ARBA" id="ARBA00023274"/>
    </source>
</evidence>
<feature type="compositionally biased region" description="Basic residues" evidence="4">
    <location>
        <begin position="11"/>
        <end position="23"/>
    </location>
</feature>
<dbReference type="Proteomes" id="UP000230543">
    <property type="component" value="Unassembled WGS sequence"/>
</dbReference>
<keyword evidence="3" id="KW-0687">Ribonucleoprotein</keyword>
<dbReference type="Gene3D" id="4.10.410.60">
    <property type="match status" value="1"/>
</dbReference>
<evidence type="ECO:0000313" key="6">
    <source>
        <dbReference type="Proteomes" id="UP000230543"/>
    </source>
</evidence>
<dbReference type="InterPro" id="IPR021137">
    <property type="entry name" value="Ribosomal_bL35-like"/>
</dbReference>
<accession>A0A2M6WD74</accession>
<evidence type="ECO:0008006" key="7">
    <source>
        <dbReference type="Google" id="ProtNLM"/>
    </source>
</evidence>
<evidence type="ECO:0000256" key="4">
    <source>
        <dbReference type="SAM" id="MobiDB-lite"/>
    </source>
</evidence>
<feature type="region of interest" description="Disordered" evidence="4">
    <location>
        <begin position="1"/>
        <end position="64"/>
    </location>
</feature>
<dbReference type="GO" id="GO:1990904">
    <property type="term" value="C:ribonucleoprotein complex"/>
    <property type="evidence" value="ECO:0007669"/>
    <property type="project" value="UniProtKB-KW"/>
</dbReference>
<keyword evidence="2" id="KW-0689">Ribosomal protein</keyword>
<evidence type="ECO:0000313" key="5">
    <source>
        <dbReference type="EMBL" id="PIT90694.1"/>
    </source>
</evidence>
<reference evidence="6" key="1">
    <citation type="submission" date="2017-09" db="EMBL/GenBank/DDBJ databases">
        <title>Depth-based differentiation of microbial function through sediment-hosted aquifers and enrichment of novel symbionts in the deep terrestrial subsurface.</title>
        <authorList>
            <person name="Probst A.J."/>
            <person name="Ladd B."/>
            <person name="Jarett J.K."/>
            <person name="Geller-Mcgrath D.E."/>
            <person name="Sieber C.M.K."/>
            <person name="Emerson J.B."/>
            <person name="Anantharaman K."/>
            <person name="Thomas B.C."/>
            <person name="Malmstrom R."/>
            <person name="Stieglmeier M."/>
            <person name="Klingl A."/>
            <person name="Woyke T."/>
            <person name="Ryan C.M."/>
            <person name="Banfield J.F."/>
        </authorList>
    </citation>
    <scope>NUCLEOTIDE SEQUENCE [LARGE SCALE GENOMIC DNA]</scope>
</reference>
<organism evidence="5 6">
    <name type="scientific">Candidatus Komeilibacteria bacterium CG10_big_fil_rev_8_21_14_0_10_41_13</name>
    <dbReference type="NCBI Taxonomy" id="1974476"/>
    <lineage>
        <taxon>Bacteria</taxon>
        <taxon>Candidatus Komeiliibacteriota</taxon>
    </lineage>
</organism>
<proteinExistence type="inferred from homology"/>
<dbReference type="SUPFAM" id="SSF143034">
    <property type="entry name" value="L35p-like"/>
    <property type="match status" value="1"/>
</dbReference>